<gene>
    <name evidence="2" type="ORF">NPRO_21220</name>
</gene>
<evidence type="ECO:0000313" key="2">
    <source>
        <dbReference type="EMBL" id="BBO24527.1"/>
    </source>
</evidence>
<dbReference type="EMBL" id="AP021858">
    <property type="protein sequence ID" value="BBO24527.1"/>
    <property type="molecule type" value="Genomic_DNA"/>
</dbReference>
<dbReference type="AlphaFoldDB" id="A0A809S5X2"/>
<dbReference type="Proteomes" id="UP000662873">
    <property type="component" value="Chromosome"/>
</dbReference>
<evidence type="ECO:0000256" key="1">
    <source>
        <dbReference type="SAM" id="MobiDB-lite"/>
    </source>
</evidence>
<dbReference type="KEGG" id="npy:NPRO_21220"/>
<proteinExistence type="predicted"/>
<feature type="region of interest" description="Disordered" evidence="1">
    <location>
        <begin position="1"/>
        <end position="23"/>
    </location>
</feature>
<reference evidence="2" key="1">
    <citation type="journal article" name="DNA Res.">
        <title>The physiological potential of anammox bacteria as revealed by their core genome structure.</title>
        <authorList>
            <person name="Okubo T."/>
            <person name="Toyoda A."/>
            <person name="Fukuhara K."/>
            <person name="Uchiyama I."/>
            <person name="Harigaya Y."/>
            <person name="Kuroiwa M."/>
            <person name="Suzuki T."/>
            <person name="Murakami Y."/>
            <person name="Suwa Y."/>
            <person name="Takami H."/>
        </authorList>
    </citation>
    <scope>NUCLEOTIDE SEQUENCE</scope>
    <source>
        <strain evidence="2">317325-2</strain>
    </source>
</reference>
<sequence>MGIAAALSGGEPEEGQRERTGGAGQLGQLSLHLAPSVYWPLAMGNKWTYGTSYPETDSTTELVVKRFALGRAGGGATATLDTESFRSKIVNQRGGGFKVEKSPSWDPWTEPIVVKVDDTGIYWISDQHGTFNPPVPIFKSGTKHGDEWKWAGTVQGQGYSHAASATVLASSVKVKTPMLEVKEHDALKVMMILEIVINGEKSIDAQTCSFVPRIGPVTFGYSRQEKGSYNTTLGGGTLIEYSVR</sequence>
<accession>A0A809S5X2</accession>
<organism evidence="2 3">
    <name type="scientific">Candidatus Nitrosymbiomonas proteolyticus</name>
    <dbReference type="NCBI Taxonomy" id="2608984"/>
    <lineage>
        <taxon>Bacteria</taxon>
        <taxon>Bacillati</taxon>
        <taxon>Armatimonadota</taxon>
        <taxon>Armatimonadota incertae sedis</taxon>
        <taxon>Candidatus Nitrosymbiomonas</taxon>
    </lineage>
</organism>
<protein>
    <submittedName>
        <fullName evidence="2">Uncharacterized protein</fullName>
    </submittedName>
</protein>
<evidence type="ECO:0000313" key="3">
    <source>
        <dbReference type="Proteomes" id="UP000662873"/>
    </source>
</evidence>
<name>A0A809S5X2_9BACT</name>